<reference evidence="1" key="1">
    <citation type="submission" date="2023-04" db="EMBL/GenBank/DDBJ databases">
        <title>A chromosome-level genome assembly of the parasitoid wasp Eretmocerus hayati.</title>
        <authorList>
            <person name="Zhong Y."/>
            <person name="Liu S."/>
            <person name="Liu Y."/>
        </authorList>
    </citation>
    <scope>NUCLEOTIDE SEQUENCE</scope>
    <source>
        <strain evidence="1">ZJU_SS_LIU_2023</strain>
    </source>
</reference>
<accession>A0ACC2P0E6</accession>
<proteinExistence type="predicted"/>
<gene>
    <name evidence="1" type="ORF">QAD02_012649</name>
</gene>
<comment type="caution">
    <text evidence="1">The sequence shown here is derived from an EMBL/GenBank/DDBJ whole genome shotgun (WGS) entry which is preliminary data.</text>
</comment>
<name>A0ACC2P0E6_9HYME</name>
<sequence>MSHRKPYLNLSPWQQKRRLQQAVREDSNQIALQIAFNNSSIPTDNTNNEAIAPSNDVDDGNSSGDESRELNRDAIENGSVDIRFDNEHGVIPPPFDELGDSWNDSDQNEQSVSDNSETDSANTDPDGSSRDGDFSESSDSDDQEEFDLKSFLREWSLTNSITLCATSKLLVGLREAGHGELPKDARTLLQTPSTSTLVKAIGSGSYAHYGLRKAILDQLSCIPQRLIPRVLLLTAHVDGVKISKSSSSELFTILGMISNCELFTESFIIGAHHGAGKPQDVHEFMRDFLAELTDLTNNGFLHNDILYRVVLEKISADTPAKNFLLNFPPHNSRCGKCIQDGINIGRRRVFLENNAPLRTAHNYRAGVPEKYIDLSSPLEDFVDPINQIPIDPMHHYYLGVAKKHIKLFVSSLKSVGSDELMQQLDDDYKAFKKWTPMEFGRKPRKFVEFPYFKATEFRLLLLYTAPVIFSKYINDEKMLHFNLLNLATRYLSFEEYCFSKNADARELLGVYVDGMKNLYGEHNLIYNVHNLLHSPDDVLLHGNLDSYAAWKFENHFRFLRKNVRQGNQVLAQIINRSNEQAVVTMSRSRAKNKEVFLHPSDFKISRPLKNVDLPEGYEDPQREIKFLHFTLTTSVPNNCCYLDDGSLISIQFICKESSTGRQVILFKEFTDCSTIENYPINSREIGIYLVIMGKRGGPLATSTQLSPMAQKVLESQTMLSQPSEGLTQETPPESHVFPTKAKRRKLDTKPPKVQTVPKASSTVKTAVLAHFKKPRCTVKQVIVQKKEIAQKSLTKEKDVTVQATASNQEKPSSSSTGIFLTQDQLRALQQNPEDDNDEYENQLGDPQNNPDQNVEPIDQDHDDSSNLDRTSPAEASSYDDQPNQGNDFDSLDEDFKMDQAEAQSNNDQSNEKSNPTLLEGKVIAIEGNIVLGDVEINLSELSNLVHHEHCCSPSRLMLIKILENLTELLLRYPARAPIPQRKEKPKATDFTRLPSLPCKTYEELLKFSTDLTTNEPLKNEYMSYLALFGGLNHVAAIRTMLLETISNELANVCTWKIVKKDKNGKPKLMVGKPVLYVFEVISGLAIDLWDGYHDAKDPKTKISVNHAGNFSIIKDWVTRSSARV</sequence>
<evidence type="ECO:0000313" key="2">
    <source>
        <dbReference type="Proteomes" id="UP001239111"/>
    </source>
</evidence>
<protein>
    <submittedName>
        <fullName evidence="1">Uncharacterized protein</fullName>
    </submittedName>
</protein>
<keyword evidence="2" id="KW-1185">Reference proteome</keyword>
<dbReference type="Proteomes" id="UP001239111">
    <property type="component" value="Chromosome 2"/>
</dbReference>
<evidence type="ECO:0000313" key="1">
    <source>
        <dbReference type="EMBL" id="KAJ8676862.1"/>
    </source>
</evidence>
<dbReference type="EMBL" id="CM056742">
    <property type="protein sequence ID" value="KAJ8676862.1"/>
    <property type="molecule type" value="Genomic_DNA"/>
</dbReference>
<organism evidence="1 2">
    <name type="scientific">Eretmocerus hayati</name>
    <dbReference type="NCBI Taxonomy" id="131215"/>
    <lineage>
        <taxon>Eukaryota</taxon>
        <taxon>Metazoa</taxon>
        <taxon>Ecdysozoa</taxon>
        <taxon>Arthropoda</taxon>
        <taxon>Hexapoda</taxon>
        <taxon>Insecta</taxon>
        <taxon>Pterygota</taxon>
        <taxon>Neoptera</taxon>
        <taxon>Endopterygota</taxon>
        <taxon>Hymenoptera</taxon>
        <taxon>Apocrita</taxon>
        <taxon>Proctotrupomorpha</taxon>
        <taxon>Chalcidoidea</taxon>
        <taxon>Aphelinidae</taxon>
        <taxon>Aphelininae</taxon>
        <taxon>Eretmocerus</taxon>
    </lineage>
</organism>